<evidence type="ECO:0000256" key="5">
    <source>
        <dbReference type="ARBA" id="ARBA00022801"/>
    </source>
</evidence>
<organism evidence="10 11">
    <name type="scientific">Aurantiacibacter gangjinensis</name>
    <dbReference type="NCBI Taxonomy" id="502682"/>
    <lineage>
        <taxon>Bacteria</taxon>
        <taxon>Pseudomonadati</taxon>
        <taxon>Pseudomonadota</taxon>
        <taxon>Alphaproteobacteria</taxon>
        <taxon>Sphingomonadales</taxon>
        <taxon>Erythrobacteraceae</taxon>
        <taxon>Aurantiacibacter</taxon>
    </lineage>
</organism>
<dbReference type="GO" id="GO:0008236">
    <property type="term" value="F:serine-type peptidase activity"/>
    <property type="evidence" value="ECO:0007669"/>
    <property type="project" value="UniProtKB-UniRule"/>
</dbReference>
<reference evidence="10 11" key="1">
    <citation type="submission" date="2015-04" db="EMBL/GenBank/DDBJ databases">
        <title>The draft genome sequence of Erythrobacr gangjinensis K7-2.</title>
        <authorList>
            <person name="Zhuang L."/>
            <person name="Liu Y."/>
            <person name="Shao Z."/>
        </authorList>
    </citation>
    <scope>NUCLEOTIDE SEQUENCE [LARGE SCALE GENOMIC DNA]</scope>
    <source>
        <strain evidence="10 11">K7-2</strain>
    </source>
</reference>
<keyword evidence="5 7" id="KW-0378">Hydrolase</keyword>
<accession>A0A0G9MQB1</accession>
<keyword evidence="6 7" id="KW-0720">Serine protease</keyword>
<evidence type="ECO:0000313" key="11">
    <source>
        <dbReference type="Proteomes" id="UP000053070"/>
    </source>
</evidence>
<dbReference type="EMBL" id="LBHC01000001">
    <property type="protein sequence ID" value="KLE32754.1"/>
    <property type="molecule type" value="Genomic_DNA"/>
</dbReference>
<comment type="function">
    <text evidence="7">Degrades oligopeptides.</text>
</comment>
<dbReference type="STRING" id="502682.BMF35_a1731"/>
<feature type="compositionally biased region" description="Acidic residues" evidence="8">
    <location>
        <begin position="555"/>
        <end position="576"/>
    </location>
</feature>
<feature type="signal peptide" evidence="9">
    <location>
        <begin position="1"/>
        <end position="21"/>
    </location>
</feature>
<evidence type="ECO:0000256" key="8">
    <source>
        <dbReference type="SAM" id="MobiDB-lite"/>
    </source>
</evidence>
<sequence>MKRTATFAAILLATTAAPAMAEEGFYQYPAARGDVLVFASEGDLWRAGRNGGTAVRLTNHEAEESDPVISPDGRWVAFNASYDSPNDIYVMPVAGGAPRRLTFEGVGVEAKGWTPDGRVIFSSSAAGGGQAEVLYTVAPEGGAAEAIPLWRANSATYGSDGRTLFFSRRGLRERANDNSILYRGGGMTQLWRWSGREGEEATQLLADFGAPIRNPMAHGGRIFFISDHDGADAVWSVGEDGSGVRRHSDGFAFPVLQASMDGGDLFLQNGADLHVFSTADNTLTTLDLEIVSDREQTRLRTLGNQLSLTQSARISPDGEGVAVTARGRVAIGATGQARRVEFATPLDARVREAVEGPEGERIFMILDQGDSRDIFAMAADGSGEPQAITRGYDAHIWSFAVAPDGNSLVVWDKDARLTRVDVATGRVTLLRQNDTGSDNPFSGVTFSPDGAYIAYAEGSRANGGNTSDLIVQNLATGQRVQATSDTYNDYAPAFAHDGAWLYFISDRNFAPSPGSPWGDRNMGVDFPDRGEIYALQLDPEAEFRFTEENELTRGDDEDEEGEGASAEGGEDDGEEETPAANIVLAGLADRLYQVPAEAGVGRMLLATENFLYTFRDDNAVSIKIDDTDAEEKTFAADTASLQLSADGETLLLTKVANGTPSFALVPVADDAPDSMDPHRVRLADWRITIDPVAEWQQMFADAWRLHRDFAYDPALRGVDWDAVRAQHEPLLDRIGHRAELNTILGQMASQLGILHSQVRAGDLPSDSENSEMAFLGASYTPVAGGLRIDSIVEADADLVSQRPPLRRPGVDIREGDIIRRVDGRPVATLADLRMALASKAGQQVRLDVTRGGTAQSALVEPMTLFGNRTAAYWDFVERNQAATDAMGGGDIGYIHLRSMGAGDIATFAREYFHQMDRDGMIIDVRGNNGGNIDSIIINQFLRRPWAFWTDPEGEGVVTTNMQNAYRGHVVVLIDERTYSDGETFAGGMKALGLAPLVGTRTAGAGIWLSDRNRLVDNGAVRIAEYAQYGIDGSWIVEGFGVVPDYEVENMPHARFNGEDAQLQAAVALLQQRIAAEPVEPLRPQPLPPLGTPGRDVPVLVN</sequence>
<feature type="chain" id="PRO_5010420920" description="Tricorn protease homolog" evidence="9">
    <location>
        <begin position="22"/>
        <end position="1101"/>
    </location>
</feature>
<dbReference type="InterPro" id="IPR012393">
    <property type="entry name" value="Tricorn_protease"/>
</dbReference>
<comment type="subcellular location">
    <subcellularLocation>
        <location evidence="1 7">Cytoplasm</location>
    </subcellularLocation>
</comment>
<feature type="compositionally biased region" description="Basic and acidic residues" evidence="8">
    <location>
        <begin position="544"/>
        <end position="554"/>
    </location>
</feature>
<dbReference type="PANTHER" id="PTHR43253">
    <property type="entry name" value="TRICORN PROTEASE HOMOLOG 2-RELATED"/>
    <property type="match status" value="1"/>
</dbReference>
<dbReference type="Gene3D" id="2.30.42.10">
    <property type="match status" value="1"/>
</dbReference>
<evidence type="ECO:0000256" key="4">
    <source>
        <dbReference type="ARBA" id="ARBA00022670"/>
    </source>
</evidence>
<dbReference type="Gene3D" id="2.120.10.60">
    <property type="entry name" value="Tricorn protease N-terminal domain"/>
    <property type="match status" value="1"/>
</dbReference>
<comment type="caution">
    <text evidence="10">The sequence shown here is derived from an EMBL/GenBank/DDBJ whole genome shotgun (WGS) entry which is preliminary data.</text>
</comment>
<evidence type="ECO:0000256" key="3">
    <source>
        <dbReference type="ARBA" id="ARBA00022490"/>
    </source>
</evidence>
<dbReference type="GO" id="GO:0005737">
    <property type="term" value="C:cytoplasm"/>
    <property type="evidence" value="ECO:0007669"/>
    <property type="project" value="UniProtKB-SubCell"/>
</dbReference>
<dbReference type="InterPro" id="IPR029414">
    <property type="entry name" value="Tricorn_PDZ"/>
</dbReference>
<dbReference type="Gene3D" id="3.30.750.44">
    <property type="match status" value="1"/>
</dbReference>
<keyword evidence="4 7" id="KW-0645">Protease</keyword>
<evidence type="ECO:0000256" key="1">
    <source>
        <dbReference type="ARBA" id="ARBA00004496"/>
    </source>
</evidence>
<dbReference type="Pfam" id="PF26550">
    <property type="entry name" value="Tricorn_2nd"/>
    <property type="match status" value="1"/>
</dbReference>
<keyword evidence="9" id="KW-0732">Signal</keyword>
<dbReference type="RefSeq" id="WP_047005604.1">
    <property type="nucleotide sequence ID" value="NZ_CP018097.1"/>
</dbReference>
<comment type="similarity">
    <text evidence="2 7">Belongs to the peptidase S41B family.</text>
</comment>
<dbReference type="PATRIC" id="fig|502682.8.peg.318"/>
<dbReference type="InterPro" id="IPR015943">
    <property type="entry name" value="WD40/YVTN_repeat-like_dom_sf"/>
</dbReference>
<dbReference type="SUPFAM" id="SSF82171">
    <property type="entry name" value="DPP6 N-terminal domain-like"/>
    <property type="match status" value="1"/>
</dbReference>
<dbReference type="PIRSF" id="PIRSF036421">
    <property type="entry name" value="Tricorn_protease"/>
    <property type="match status" value="1"/>
</dbReference>
<dbReference type="Proteomes" id="UP000053070">
    <property type="component" value="Unassembled WGS sequence"/>
</dbReference>
<dbReference type="Pfam" id="PF26549">
    <property type="entry name" value="Tricorn_N"/>
    <property type="match status" value="1"/>
</dbReference>
<dbReference type="Gene3D" id="2.130.10.10">
    <property type="entry name" value="YVTN repeat-like/Quinoprotein amine dehydrogenase"/>
    <property type="match status" value="1"/>
</dbReference>
<dbReference type="SMART" id="SM00245">
    <property type="entry name" value="TSPc"/>
    <property type="match status" value="1"/>
</dbReference>
<dbReference type="Pfam" id="PF14684">
    <property type="entry name" value="Tricorn_C1"/>
    <property type="match status" value="1"/>
</dbReference>
<dbReference type="SUPFAM" id="SSF52096">
    <property type="entry name" value="ClpP/crotonase"/>
    <property type="match status" value="1"/>
</dbReference>
<gene>
    <name evidence="10" type="ORF">AAW01_01535</name>
</gene>
<evidence type="ECO:0000256" key="9">
    <source>
        <dbReference type="SAM" id="SignalP"/>
    </source>
</evidence>
<dbReference type="Pfam" id="PF14685">
    <property type="entry name" value="PDZ_Tricorn"/>
    <property type="match status" value="1"/>
</dbReference>
<keyword evidence="11" id="KW-1185">Reference proteome</keyword>
<name>A0A0G9MQB1_9SPHN</name>
<protein>
    <recommendedName>
        <fullName evidence="7">Tricorn protease homolog</fullName>
        <ecNumber evidence="7">3.4.21.-</ecNumber>
    </recommendedName>
</protein>
<evidence type="ECO:0000256" key="2">
    <source>
        <dbReference type="ARBA" id="ARBA00008524"/>
    </source>
</evidence>
<evidence type="ECO:0000313" key="10">
    <source>
        <dbReference type="EMBL" id="KLE32754.1"/>
    </source>
</evidence>
<dbReference type="InterPro" id="IPR001478">
    <property type="entry name" value="PDZ"/>
</dbReference>
<dbReference type="Pfam" id="PF03572">
    <property type="entry name" value="Peptidase_S41"/>
    <property type="match status" value="1"/>
</dbReference>
<dbReference type="SMART" id="SM00228">
    <property type="entry name" value="PDZ"/>
    <property type="match status" value="1"/>
</dbReference>
<dbReference type="InterPro" id="IPR028204">
    <property type="entry name" value="Tricorn_C1"/>
</dbReference>
<dbReference type="PANTHER" id="PTHR43253:SF1">
    <property type="entry name" value="TRICORN PROTEASE HOMOLOG 2-RELATED"/>
    <property type="match status" value="1"/>
</dbReference>
<dbReference type="InterPro" id="IPR005151">
    <property type="entry name" value="Tail-specific_protease"/>
</dbReference>
<evidence type="ECO:0000256" key="7">
    <source>
        <dbReference type="PIRNR" id="PIRNR036421"/>
    </source>
</evidence>
<dbReference type="InterPro" id="IPR036034">
    <property type="entry name" value="PDZ_sf"/>
</dbReference>
<dbReference type="KEGG" id="egn:BMF35_a1731"/>
<keyword evidence="3 7" id="KW-0963">Cytoplasm</keyword>
<feature type="region of interest" description="Disordered" evidence="8">
    <location>
        <begin position="544"/>
        <end position="576"/>
    </location>
</feature>
<dbReference type="EC" id="3.4.21.-" evidence="7"/>
<dbReference type="SUPFAM" id="SSF69304">
    <property type="entry name" value="Tricorn protease N-terminal domain"/>
    <property type="match status" value="1"/>
</dbReference>
<dbReference type="SUPFAM" id="SSF50156">
    <property type="entry name" value="PDZ domain-like"/>
    <property type="match status" value="1"/>
</dbReference>
<dbReference type="Gene3D" id="3.90.226.10">
    <property type="entry name" value="2-enoyl-CoA Hydratase, Chain A, domain 1"/>
    <property type="match status" value="1"/>
</dbReference>
<evidence type="ECO:0000256" key="6">
    <source>
        <dbReference type="ARBA" id="ARBA00022825"/>
    </source>
</evidence>
<dbReference type="CDD" id="cd07562">
    <property type="entry name" value="Peptidase_S41_TRI"/>
    <property type="match status" value="1"/>
</dbReference>
<dbReference type="GO" id="GO:0006508">
    <property type="term" value="P:proteolysis"/>
    <property type="evidence" value="ECO:0007669"/>
    <property type="project" value="UniProtKB-UniRule"/>
</dbReference>
<dbReference type="OrthoDB" id="9758793at2"/>
<dbReference type="InterPro" id="IPR029045">
    <property type="entry name" value="ClpP/crotonase-like_dom_sf"/>
</dbReference>
<feature type="compositionally biased region" description="Pro residues" evidence="8">
    <location>
        <begin position="1080"/>
        <end position="1090"/>
    </location>
</feature>
<proteinExistence type="inferred from homology"/>
<feature type="region of interest" description="Disordered" evidence="8">
    <location>
        <begin position="1079"/>
        <end position="1101"/>
    </location>
</feature>
<dbReference type="AlphaFoldDB" id="A0A0G9MQB1"/>